<sequence length="2009" mass="209784">MFAFMSKSRRPPKSHPTKSRPHALHASAPRRRFGSRPSGSKLAGLASRLQKIWMHHWVDGKFDGEFDGEVNAYQPMQYTPALGILEPRIVLNATAELNVLGQLVLMGDAADDVVRVDVVNDHELQFRDAAGEIIPIAGHSAGINGSPNDPIAVDDIPAGELLINLGGGSDTLTLQIPDQLNVTMVDAAGNDSVELDVQPLAAASSGNTSRLQIAADRITLPASQNTASFIGRDVTLTGGVFLGNNAGFTRIDLGDGSFAVDGRLVLGGDLILSGGDATIDLSEATLLASARQSDLIVDLSTTNSASAVFGEFGVLRGVRVHDLQILSVGNLQFNDSIQIDGVVSWVGNETLPDGVRIDTGTLRLDGTIDFIGATQNDFEIQVGSTAILSGDATIHGDVFSDGIIAPESSGGSMGGEFRVDSLAMSSSAKLSIDVNGSVAGVEHDTIVVDGGVVQITGTELEILDNAVLLPDTEIVLLRNDGSDDVVGRFRSSRDVFGNVLQASRTLDEGDLVIADFAGSGLAAYVTYFGGDGNDVSLVIAGDRTEDIDTITLVTRRGNDIEIRTAPDLVSVFTATPTVRPIEELNGNSLRLIGEGPRNQVLIDVNGFVDPTGQLNVDTEFVFWASDQSDQDRLVIYDSNLSTNDTPASINLQRNALGETEIVMLPGEMGLPSYRFATARTELMDIQLTSQDLTFMFSDASESISIDGQNAIADGSRLLVDALGMDSEILFLNPTVSLGINADAGNDVITVDAFGDEMRASIFVLGGLGTDSTTVAATLSLGSGLSAGNLEIAAEDILVTGDIDTSLGNTSGQITIEGGDQVVIRSRVSANGNSINIDGIRGEIDTSQATLIASQITITNGGTAQIGDLLAAGGEIVLGSVGQSLQSVTQKSGTFIQTDSLSGVVTGDVRLAQSGNQIATVKSFAVDGAFELTDGLGDLSVNNVSGLSDDVRIASAGTVLLGNLAIKVDNGDIEIRAGGSIEDADADDALPNLIGQRIDLIAGAPLSGNNFPAGFGSGVGVLNDVDLVARTLLNVDTSATQGDVRITSVGETIPVGVIDAAGGRVFLVGEAIVDGGESTALDVLSDIIAGQVDLRGESGIGQGQRLELESVNDVVAVTTRGDIDLRTSATDDNVLYREVLTGIGALTIEQFGPAMMTLGSIRNDNGDTVIRNTQGSIEVGASAATDGITVGISGDLSLIAIGNSSDIVLRSGIESAAGDIDVFAGRHIELTSTALLESDSGLVTLIADQFNEGQSGAITMAEGSDIDAGIGRIDVSADGDIAIAEMISRATGDAIRIESINGAIVDAGDAGLDLVASNGTTTLRSRLGIGDSDALEVDLNRLNATVSSVGNIELVESSAIRLESVTTTDGRVSISAVGQIRADDVISMNVGNVDDALGGSSRDVTLITTGSSSDILVGQLDAHASADIHLIAGDDVLQIDTSSLIRADDLTVDASNGVSDSLAAIDLRTQIEQLDALVRGAHHGDLILTELDDLILAGSDADDDSEQVRTGNGEIRISLPGVLSVVDAGRVDDGDDLVNDYEIYAGGDAGRVRIDASEIQFGDFVQLHADQSNLGAVRLTAPRVMLGSDIQIDTGESVGVARIFSPRPDVSQLDDIVPGDEPLGTGFFDFTSIMTNRLEQAAVNDATGILTVKIGNPGERGLTINIDWGAATGRFQQIDLLSGDAPPLTVSHLYLEQDILDSTLNGRPSSTDPLEVLFSVRHHESILVLGDSIQQGDGEAESVDGGVISSTDDPQTFESASVPILESGQARFIIPALSIPVAFFPVRDVIPETEDAEIIIPTTTFVTNSQSGFEVVESSASAGSSRDEFFQLRVLSPDPNADDLVEPTRLPDDILSGDQLKELFAELPDGSYEVQYVLGDGNVRSILQVDLRGGQPTIRGDELDGGEMRLIPLEPETEPSAEASTEAQGENDTRTQRSEKLPAPIGQQDAESAEKPIFYRFDGQNRPSDPVPVDGEARSDQHRTPRAALLAAMASRRRMIKSSVPSHPTH</sequence>
<dbReference type="Proteomes" id="UP000320176">
    <property type="component" value="Unassembled WGS sequence"/>
</dbReference>
<feature type="region of interest" description="Disordered" evidence="1">
    <location>
        <begin position="1914"/>
        <end position="1984"/>
    </location>
</feature>
<comment type="caution">
    <text evidence="2">The sequence shown here is derived from an EMBL/GenBank/DDBJ whole genome shotgun (WGS) entry which is preliminary data.</text>
</comment>
<keyword evidence="3" id="KW-1185">Reference proteome</keyword>
<reference evidence="2 3" key="1">
    <citation type="submission" date="2019-02" db="EMBL/GenBank/DDBJ databases">
        <title>Deep-cultivation of Planctomycetes and their phenomic and genomic characterization uncovers novel biology.</title>
        <authorList>
            <person name="Wiegand S."/>
            <person name="Jogler M."/>
            <person name="Boedeker C."/>
            <person name="Pinto D."/>
            <person name="Vollmers J."/>
            <person name="Rivas-Marin E."/>
            <person name="Kohn T."/>
            <person name="Peeters S.H."/>
            <person name="Heuer A."/>
            <person name="Rast P."/>
            <person name="Oberbeckmann S."/>
            <person name="Bunk B."/>
            <person name="Jeske O."/>
            <person name="Meyerdierks A."/>
            <person name="Storesund J.E."/>
            <person name="Kallscheuer N."/>
            <person name="Luecker S."/>
            <person name="Lage O.M."/>
            <person name="Pohl T."/>
            <person name="Merkel B.J."/>
            <person name="Hornburger P."/>
            <person name="Mueller R.-W."/>
            <person name="Bruemmer F."/>
            <person name="Labrenz M."/>
            <person name="Spormann A.M."/>
            <person name="Op Den Camp H."/>
            <person name="Overmann J."/>
            <person name="Amann R."/>
            <person name="Jetten M.S.M."/>
            <person name="Mascher T."/>
            <person name="Medema M.H."/>
            <person name="Devos D.P."/>
            <person name="Kaster A.-K."/>
            <person name="Ovreas L."/>
            <person name="Rohde M."/>
            <person name="Galperin M.Y."/>
            <person name="Jogler C."/>
        </authorList>
    </citation>
    <scope>NUCLEOTIDE SEQUENCE [LARGE SCALE GENOMIC DNA]</scope>
    <source>
        <strain evidence="2 3">Pla52n</strain>
    </source>
</reference>
<evidence type="ECO:0000313" key="2">
    <source>
        <dbReference type="EMBL" id="TWU05027.1"/>
    </source>
</evidence>
<organism evidence="2 3">
    <name type="scientific">Stieleria varia</name>
    <dbReference type="NCBI Taxonomy" id="2528005"/>
    <lineage>
        <taxon>Bacteria</taxon>
        <taxon>Pseudomonadati</taxon>
        <taxon>Planctomycetota</taxon>
        <taxon>Planctomycetia</taxon>
        <taxon>Pirellulales</taxon>
        <taxon>Pirellulaceae</taxon>
        <taxon>Stieleria</taxon>
    </lineage>
</organism>
<feature type="compositionally biased region" description="Low complexity" evidence="1">
    <location>
        <begin position="1917"/>
        <end position="1926"/>
    </location>
</feature>
<feature type="compositionally biased region" description="Basic and acidic residues" evidence="1">
    <location>
        <begin position="1930"/>
        <end position="1939"/>
    </location>
</feature>
<name>A0A5C6AZT4_9BACT</name>
<evidence type="ECO:0000313" key="3">
    <source>
        <dbReference type="Proteomes" id="UP000320176"/>
    </source>
</evidence>
<feature type="region of interest" description="Disordered" evidence="1">
    <location>
        <begin position="1"/>
        <end position="41"/>
    </location>
</feature>
<feature type="compositionally biased region" description="Basic residues" evidence="1">
    <location>
        <begin position="7"/>
        <end position="34"/>
    </location>
</feature>
<accession>A0A5C6AZT4</accession>
<proteinExistence type="predicted"/>
<gene>
    <name evidence="2" type="ORF">Pla52n_30730</name>
</gene>
<protein>
    <submittedName>
        <fullName evidence="2">Uncharacterized protein</fullName>
    </submittedName>
</protein>
<evidence type="ECO:0000256" key="1">
    <source>
        <dbReference type="SAM" id="MobiDB-lite"/>
    </source>
</evidence>
<dbReference type="EMBL" id="SJPN01000003">
    <property type="protein sequence ID" value="TWU05027.1"/>
    <property type="molecule type" value="Genomic_DNA"/>
</dbReference>